<comment type="caution">
    <text evidence="3">The sequence shown here is derived from an EMBL/GenBank/DDBJ whole genome shotgun (WGS) entry which is preliminary data.</text>
</comment>
<evidence type="ECO:0000313" key="4">
    <source>
        <dbReference type="Proteomes" id="UP001219525"/>
    </source>
</evidence>
<dbReference type="InterPro" id="IPR036047">
    <property type="entry name" value="F-box-like_dom_sf"/>
</dbReference>
<evidence type="ECO:0000256" key="1">
    <source>
        <dbReference type="SAM" id="Coils"/>
    </source>
</evidence>
<dbReference type="InterPro" id="IPR001810">
    <property type="entry name" value="F-box_dom"/>
</dbReference>
<keyword evidence="4" id="KW-1185">Reference proteome</keyword>
<evidence type="ECO:0000259" key="2">
    <source>
        <dbReference type="Pfam" id="PF12937"/>
    </source>
</evidence>
<reference evidence="3" key="1">
    <citation type="submission" date="2023-03" db="EMBL/GenBank/DDBJ databases">
        <title>Massive genome expansion in bonnet fungi (Mycena s.s.) driven by repeated elements and novel gene families across ecological guilds.</title>
        <authorList>
            <consortium name="Lawrence Berkeley National Laboratory"/>
            <person name="Harder C.B."/>
            <person name="Miyauchi S."/>
            <person name="Viragh M."/>
            <person name="Kuo A."/>
            <person name="Thoen E."/>
            <person name="Andreopoulos B."/>
            <person name="Lu D."/>
            <person name="Skrede I."/>
            <person name="Drula E."/>
            <person name="Henrissat B."/>
            <person name="Morin E."/>
            <person name="Kohler A."/>
            <person name="Barry K."/>
            <person name="LaButti K."/>
            <person name="Morin E."/>
            <person name="Salamov A."/>
            <person name="Lipzen A."/>
            <person name="Mereny Z."/>
            <person name="Hegedus B."/>
            <person name="Baldrian P."/>
            <person name="Stursova M."/>
            <person name="Weitz H."/>
            <person name="Taylor A."/>
            <person name="Grigoriev I.V."/>
            <person name="Nagy L.G."/>
            <person name="Martin F."/>
            <person name="Kauserud H."/>
        </authorList>
    </citation>
    <scope>NUCLEOTIDE SEQUENCE</scope>
    <source>
        <strain evidence="3">9144</strain>
    </source>
</reference>
<organism evidence="3 4">
    <name type="scientific">Mycena pura</name>
    <dbReference type="NCBI Taxonomy" id="153505"/>
    <lineage>
        <taxon>Eukaryota</taxon>
        <taxon>Fungi</taxon>
        <taxon>Dikarya</taxon>
        <taxon>Basidiomycota</taxon>
        <taxon>Agaricomycotina</taxon>
        <taxon>Agaricomycetes</taxon>
        <taxon>Agaricomycetidae</taxon>
        <taxon>Agaricales</taxon>
        <taxon>Marasmiineae</taxon>
        <taxon>Mycenaceae</taxon>
        <taxon>Mycena</taxon>
    </lineage>
</organism>
<dbReference type="Pfam" id="PF12937">
    <property type="entry name" value="F-box-like"/>
    <property type="match status" value="1"/>
</dbReference>
<proteinExistence type="predicted"/>
<feature type="domain" description="F-box" evidence="2">
    <location>
        <begin position="87"/>
        <end position="145"/>
    </location>
</feature>
<feature type="coiled-coil region" evidence="1">
    <location>
        <begin position="55"/>
        <end position="82"/>
    </location>
</feature>
<dbReference type="SUPFAM" id="SSF81383">
    <property type="entry name" value="F-box domain"/>
    <property type="match status" value="1"/>
</dbReference>
<dbReference type="Gene3D" id="1.20.1280.50">
    <property type="match status" value="1"/>
</dbReference>
<gene>
    <name evidence="3" type="ORF">GGX14DRAFT_393316</name>
</gene>
<protein>
    <recommendedName>
        <fullName evidence="2">F-box domain-containing protein</fullName>
    </recommendedName>
</protein>
<dbReference type="SUPFAM" id="SSF52047">
    <property type="entry name" value="RNI-like"/>
    <property type="match status" value="1"/>
</dbReference>
<name>A0AAD6VIN5_9AGAR</name>
<evidence type="ECO:0000313" key="3">
    <source>
        <dbReference type="EMBL" id="KAJ7213119.1"/>
    </source>
</evidence>
<accession>A0AAD6VIN5</accession>
<dbReference type="Proteomes" id="UP001219525">
    <property type="component" value="Unassembled WGS sequence"/>
</dbReference>
<dbReference type="InterPro" id="IPR032675">
    <property type="entry name" value="LRR_dom_sf"/>
</dbReference>
<keyword evidence="1" id="KW-0175">Coiled coil</keyword>
<sequence length="519" mass="57315">MALTRAHAPGFQRARTGLVHGARDWNKLGQGGACLVEPQVALRDLHESGGAVGRIEKAVSSLNQLETELERTKQRVQENSAIVSPLRSLPPEVLEEIFSFALPPPGERIGRQSFTREAPWSLTQVCRRWRLIAQSFPPLWTTISIHSAGDSFPLPALRKQISLSGNRPLLIRFISAITLEPCSALLMLLARHSDRWELADLRIAKPEQAEILRRVRGGLGVPLLRSLRVDACSLNKEIYGCFDVAPNLRHLTISNPLPSLALPWSQLVSLDVTGSALIILRLLKRTTNIRECRLRPFACQEVSRLQPQPARLPHLQKLYVQDAQILDYLVLPSLKELFLPHDCVRSAVALVHRSSCSPEKLFTFEGHTPRAVGQILKECPSITTLGMQVAWDDAAALSRLLQQLRPTGTGTGTGACLAPNLTALSFAGCIDAHDAVLADMLDTVAARRCVPKQNGPCRQLEFLGLFMPEAETWLTERLDVFRARGLRVHIATGPDAHWTNARVPDVLSHWSDPAAAFGD</sequence>
<dbReference type="AlphaFoldDB" id="A0AAD6VIN5"/>
<dbReference type="EMBL" id="JARJCW010000022">
    <property type="protein sequence ID" value="KAJ7213119.1"/>
    <property type="molecule type" value="Genomic_DNA"/>
</dbReference>
<dbReference type="Gene3D" id="3.80.10.10">
    <property type="entry name" value="Ribonuclease Inhibitor"/>
    <property type="match status" value="1"/>
</dbReference>